<gene>
    <name evidence="1" type="ORF">SAMN05421781_0392</name>
</gene>
<evidence type="ECO:0000313" key="1">
    <source>
        <dbReference type="EMBL" id="SDW08557.1"/>
    </source>
</evidence>
<accession>A0A1H2QMX4</accession>
<name>A0A1H2QMX4_9BACI</name>
<evidence type="ECO:0000313" key="2">
    <source>
        <dbReference type="Proteomes" id="UP000199488"/>
    </source>
</evidence>
<proteinExistence type="predicted"/>
<keyword evidence="2" id="KW-1185">Reference proteome</keyword>
<reference evidence="1 2" key="1">
    <citation type="submission" date="2016-10" db="EMBL/GenBank/DDBJ databases">
        <authorList>
            <person name="de Groot N.N."/>
        </authorList>
    </citation>
    <scope>NUCLEOTIDE SEQUENCE [LARGE SCALE GENOMIC DNA]</scope>
    <source>
        <strain evidence="1 2">DSM 23126</strain>
    </source>
</reference>
<organism evidence="1 2">
    <name type="scientific">Marinococcus luteus</name>
    <dbReference type="NCBI Taxonomy" id="1122204"/>
    <lineage>
        <taxon>Bacteria</taxon>
        <taxon>Bacillati</taxon>
        <taxon>Bacillota</taxon>
        <taxon>Bacilli</taxon>
        <taxon>Bacillales</taxon>
        <taxon>Bacillaceae</taxon>
        <taxon>Marinococcus</taxon>
    </lineage>
</organism>
<sequence>MNKKYLDTYIPPGMHASLSHLHNCAYGKNKSYNLYGIMQESEYLAISCLTNNLHTVKIFSIITNFILSISE</sequence>
<dbReference type="Proteomes" id="UP000199488">
    <property type="component" value="Unassembled WGS sequence"/>
</dbReference>
<protein>
    <submittedName>
        <fullName evidence="1">Uncharacterized protein</fullName>
    </submittedName>
</protein>
<dbReference type="EMBL" id="FNNC01000001">
    <property type="protein sequence ID" value="SDW08557.1"/>
    <property type="molecule type" value="Genomic_DNA"/>
</dbReference>
<dbReference type="AlphaFoldDB" id="A0A1H2QMX4"/>